<feature type="region of interest" description="Disordered" evidence="6">
    <location>
        <begin position="165"/>
        <end position="276"/>
    </location>
</feature>
<dbReference type="SUPFAM" id="SSF57959">
    <property type="entry name" value="Leucine zipper domain"/>
    <property type="match status" value="1"/>
</dbReference>
<dbReference type="CDD" id="cd14694">
    <property type="entry name" value="bZIP_NFIL3"/>
    <property type="match status" value="1"/>
</dbReference>
<evidence type="ECO:0000259" key="7">
    <source>
        <dbReference type="PROSITE" id="PS50217"/>
    </source>
</evidence>
<dbReference type="InterPro" id="IPR004827">
    <property type="entry name" value="bZIP"/>
</dbReference>
<evidence type="ECO:0000256" key="2">
    <source>
        <dbReference type="ARBA" id="ARBA00023015"/>
    </source>
</evidence>
<evidence type="ECO:0000256" key="5">
    <source>
        <dbReference type="ARBA" id="ARBA00023242"/>
    </source>
</evidence>
<gene>
    <name evidence="8" type="ORF">HHUSO_G36823</name>
</gene>
<evidence type="ECO:0000256" key="4">
    <source>
        <dbReference type="ARBA" id="ARBA00023163"/>
    </source>
</evidence>
<evidence type="ECO:0000313" key="9">
    <source>
        <dbReference type="Proteomes" id="UP001369086"/>
    </source>
</evidence>
<dbReference type="PROSITE" id="PS50217">
    <property type="entry name" value="BZIP"/>
    <property type="match status" value="1"/>
</dbReference>
<keyword evidence="5" id="KW-0539">Nucleus</keyword>
<dbReference type="InterPro" id="IPR047229">
    <property type="entry name" value="NFIL3-like"/>
</dbReference>
<dbReference type="SMART" id="SM00338">
    <property type="entry name" value="BRLZ"/>
    <property type="match status" value="1"/>
</dbReference>
<dbReference type="Gene3D" id="1.20.5.170">
    <property type="match status" value="1"/>
</dbReference>
<comment type="similarity">
    <text evidence="1">Belongs to the bZIP family. NFIL3 subfamily.</text>
</comment>
<keyword evidence="2" id="KW-0805">Transcription regulation</keyword>
<evidence type="ECO:0000256" key="6">
    <source>
        <dbReference type="SAM" id="MobiDB-lite"/>
    </source>
</evidence>
<protein>
    <recommendedName>
        <fullName evidence="7">BZIP domain-containing protein</fullName>
    </recommendedName>
</protein>
<sequence>MCESKDSMRGLCVPSSSVPESIDCGEGQPLSQAALLCLPPSPLLTHSLLGIRGSKRHLSPGTRRKREFIAEDKKDAGYWDKRRKNNEAAKRSREKRRFSDLVMEGRLVALVEENTRLKAELLALKFRYSLVQDPSLGQSVLCRGAVPPFQPSFWSMKAGPTDLLSSQLEPGWVSETPSSHSSSQGNQSRCCTSCEDGCTSPPPQARRRGSQAGGRCEEDSPHSTEPQADIPAGQPKTLPSKLRFKSSSDQRERSPYYQQVSSSRHSPTKACSQADAPAPVFSSQAGAFTQPWLLPNVGHPALRGGLVFPWGTPGLSAVPGYPKVPLYMPLGEADYRKLPLSLHYSSQGAECDGTESFQCKINNLSAEVAQLKRYFVPDCS</sequence>
<proteinExistence type="inferred from homology"/>
<accession>A0ABR0Y0C6</accession>
<dbReference type="PANTHER" id="PTHR15284">
    <property type="entry name" value="NUCLEAR FACTOR INTERLEUKIN-3-REGULATED PROTEIN"/>
    <property type="match status" value="1"/>
</dbReference>
<dbReference type="PANTHER" id="PTHR15284:SF0">
    <property type="entry name" value="GH23983P"/>
    <property type="match status" value="1"/>
</dbReference>
<feature type="domain" description="BZIP" evidence="7">
    <location>
        <begin position="75"/>
        <end position="125"/>
    </location>
</feature>
<dbReference type="InterPro" id="IPR047106">
    <property type="entry name" value="NFIL3-like_bZIP"/>
</dbReference>
<dbReference type="PROSITE" id="PS00036">
    <property type="entry name" value="BZIP_BASIC"/>
    <property type="match status" value="1"/>
</dbReference>
<name>A0ABR0Y0C6_HUSHU</name>
<dbReference type="InterPro" id="IPR046347">
    <property type="entry name" value="bZIP_sf"/>
</dbReference>
<dbReference type="Proteomes" id="UP001369086">
    <property type="component" value="Unassembled WGS sequence"/>
</dbReference>
<keyword evidence="9" id="KW-1185">Reference proteome</keyword>
<dbReference type="EMBL" id="JAHFZB010000278">
    <property type="protein sequence ID" value="KAK6464949.1"/>
    <property type="molecule type" value="Genomic_DNA"/>
</dbReference>
<evidence type="ECO:0000313" key="8">
    <source>
        <dbReference type="EMBL" id="KAK6464949.1"/>
    </source>
</evidence>
<keyword evidence="3" id="KW-0238">DNA-binding</keyword>
<evidence type="ECO:0000256" key="3">
    <source>
        <dbReference type="ARBA" id="ARBA00023125"/>
    </source>
</evidence>
<reference evidence="8 9" key="1">
    <citation type="submission" date="2021-05" db="EMBL/GenBank/DDBJ databases">
        <authorList>
            <person name="Zahm M."/>
            <person name="Klopp C."/>
            <person name="Cabau C."/>
            <person name="Kuhl H."/>
            <person name="Suciu R."/>
            <person name="Ciorpac M."/>
            <person name="Holostenco D."/>
            <person name="Gessner J."/>
            <person name="Wuertz S."/>
            <person name="Hohne C."/>
            <person name="Stock M."/>
            <person name="Gislard M."/>
            <person name="Lluch J."/>
            <person name="Milhes M."/>
            <person name="Lampietro C."/>
            <person name="Lopez Roques C."/>
            <person name="Donnadieu C."/>
            <person name="Du K."/>
            <person name="Schartl M."/>
            <person name="Guiguen Y."/>
        </authorList>
    </citation>
    <scope>NUCLEOTIDE SEQUENCE [LARGE SCALE GENOMIC DNA]</scope>
    <source>
        <strain evidence="8">Hh-F2</strain>
        <tissue evidence="8">Blood</tissue>
    </source>
</reference>
<feature type="compositionally biased region" description="Polar residues" evidence="6">
    <location>
        <begin position="256"/>
        <end position="271"/>
    </location>
</feature>
<organism evidence="8 9">
    <name type="scientific">Huso huso</name>
    <name type="common">Beluga</name>
    <name type="synonym">Acipenser huso</name>
    <dbReference type="NCBI Taxonomy" id="61971"/>
    <lineage>
        <taxon>Eukaryota</taxon>
        <taxon>Metazoa</taxon>
        <taxon>Chordata</taxon>
        <taxon>Craniata</taxon>
        <taxon>Vertebrata</taxon>
        <taxon>Euteleostomi</taxon>
        <taxon>Actinopterygii</taxon>
        <taxon>Chondrostei</taxon>
        <taxon>Acipenseriformes</taxon>
        <taxon>Acipenseridae</taxon>
        <taxon>Huso</taxon>
    </lineage>
</organism>
<dbReference type="Pfam" id="PF07716">
    <property type="entry name" value="bZIP_2"/>
    <property type="match status" value="1"/>
</dbReference>
<comment type="caution">
    <text evidence="8">The sequence shown here is derived from an EMBL/GenBank/DDBJ whole genome shotgun (WGS) entry which is preliminary data.</text>
</comment>
<keyword evidence="4" id="KW-0804">Transcription</keyword>
<evidence type="ECO:0000256" key="1">
    <source>
        <dbReference type="ARBA" id="ARBA00006079"/>
    </source>
</evidence>